<dbReference type="Pfam" id="PF07963">
    <property type="entry name" value="N_methyl"/>
    <property type="match status" value="1"/>
</dbReference>
<dbReference type="InterPro" id="IPR012902">
    <property type="entry name" value="N_methyl_site"/>
</dbReference>
<gene>
    <name evidence="2" type="ordered locus">Hipma_1130</name>
</gene>
<dbReference type="Gene3D" id="3.30.700.10">
    <property type="entry name" value="Glycoprotein, Type 4 Pilin"/>
    <property type="match status" value="1"/>
</dbReference>
<sequence length="169" mass="17966">MRKEGFTLIELIIVIVILGILAAVAVPKFAGLTKEAKISAVKGFAGSVRAAMNIVHGKWLVQDNSSIDNVTLEDGTTVYVCLGGSSDGHNCASGVIKGYPAPDTDGIGAAVDYDNDTFEAVKNDNGTNNTITFYYKGYSSATNKNCYVRYDYSTSGEGPKITVETDDCE</sequence>
<protein>
    <submittedName>
        <fullName evidence="2">Uncharacterized protein</fullName>
    </submittedName>
</protein>
<reference evidence="2 3" key="1">
    <citation type="journal article" date="2011" name="Stand. Genomic Sci.">
        <title>Complete genome sequence of the thermophilic sulfur-reducer Hippea maritima type strain (MH(2)).</title>
        <authorList>
            <person name="Huntemann M."/>
            <person name="Lu M."/>
            <person name="Nolan M."/>
            <person name="Lapidus A."/>
            <person name="Lucas S."/>
            <person name="Hammon N."/>
            <person name="Deshpande S."/>
            <person name="Cheng J.F."/>
            <person name="Tapia R."/>
            <person name="Han C."/>
            <person name="Goodwin L."/>
            <person name="Pitluck S."/>
            <person name="Liolios K."/>
            <person name="Pagani I."/>
            <person name="Ivanova N."/>
            <person name="Ovchinikova G."/>
            <person name="Pati A."/>
            <person name="Chen A."/>
            <person name="Palaniappan K."/>
            <person name="Land M."/>
            <person name="Hauser L."/>
            <person name="Jeffries C.D."/>
            <person name="Detter J.C."/>
            <person name="Brambilla E.M."/>
            <person name="Rohde M."/>
            <person name="Spring S."/>
            <person name="Goker M."/>
            <person name="Woyke T."/>
            <person name="Bristow J."/>
            <person name="Eisen J.A."/>
            <person name="Markowitz V."/>
            <person name="Hugenholtz P."/>
            <person name="Kyrpides N.C."/>
            <person name="Klenk H.P."/>
            <person name="Mavromatis K."/>
        </authorList>
    </citation>
    <scope>NUCLEOTIDE SEQUENCE [LARGE SCALE GENOMIC DNA]</scope>
    <source>
        <strain evidence="3">ATCC 700847 / DSM 10411 / MH2</strain>
    </source>
</reference>
<dbReference type="eggNOG" id="COG4968">
    <property type="taxonomic scope" value="Bacteria"/>
</dbReference>
<evidence type="ECO:0000313" key="3">
    <source>
        <dbReference type="Proteomes" id="UP000008139"/>
    </source>
</evidence>
<evidence type="ECO:0000313" key="2">
    <source>
        <dbReference type="EMBL" id="AEA34096.1"/>
    </source>
</evidence>
<keyword evidence="3" id="KW-1185">Reference proteome</keyword>
<accession>F2LWI7</accession>
<proteinExistence type="predicted"/>
<dbReference type="InParanoid" id="F2LWI7"/>
<reference evidence="3" key="2">
    <citation type="submission" date="2011-03" db="EMBL/GenBank/DDBJ databases">
        <title>The complete genome of Hippea maritima DSM 10411.</title>
        <authorList>
            <consortium name="US DOE Joint Genome Institute (JGI-PGF)"/>
            <person name="Lucas S."/>
            <person name="Copeland A."/>
            <person name="Lapidus A."/>
            <person name="Bruce D."/>
            <person name="Goodwin L."/>
            <person name="Pitluck S."/>
            <person name="Peters L."/>
            <person name="Kyrpides N."/>
            <person name="Mavromatis K."/>
            <person name="Pagani I."/>
            <person name="Ivanova N."/>
            <person name="Mikhailova N."/>
            <person name="Lu M."/>
            <person name="Detter J.C."/>
            <person name="Tapia R."/>
            <person name="Han C."/>
            <person name="Land M."/>
            <person name="Hauser L."/>
            <person name="Markowitz V."/>
            <person name="Cheng J.-F."/>
            <person name="Hugenholtz P."/>
            <person name="Woyke T."/>
            <person name="Wu D."/>
            <person name="Spring S."/>
            <person name="Schroeder M."/>
            <person name="Brambilla E."/>
            <person name="Klenk H.-P."/>
            <person name="Eisen J.A."/>
        </authorList>
    </citation>
    <scope>NUCLEOTIDE SEQUENCE [LARGE SCALE GENOMIC DNA]</scope>
    <source>
        <strain evidence="3">ATCC 700847 / DSM 10411 / MH2</strain>
    </source>
</reference>
<evidence type="ECO:0000256" key="1">
    <source>
        <dbReference type="SAM" id="Phobius"/>
    </source>
</evidence>
<dbReference type="AlphaFoldDB" id="F2LWI7"/>
<keyword evidence="1" id="KW-1133">Transmembrane helix</keyword>
<dbReference type="STRING" id="760142.Hipma_1130"/>
<keyword evidence="1" id="KW-0472">Membrane</keyword>
<dbReference type="KEGG" id="hmr:Hipma_1130"/>
<dbReference type="RefSeq" id="WP_013682134.1">
    <property type="nucleotide sequence ID" value="NC_015318.1"/>
</dbReference>
<keyword evidence="1" id="KW-0812">Transmembrane</keyword>
<dbReference type="NCBIfam" id="TIGR02532">
    <property type="entry name" value="IV_pilin_GFxxxE"/>
    <property type="match status" value="1"/>
</dbReference>
<dbReference type="Proteomes" id="UP000008139">
    <property type="component" value="Chromosome"/>
</dbReference>
<dbReference type="PROSITE" id="PS00409">
    <property type="entry name" value="PROKAR_NTER_METHYL"/>
    <property type="match status" value="1"/>
</dbReference>
<dbReference type="OrthoDB" id="5349145at2"/>
<feature type="transmembrane region" description="Helical" evidence="1">
    <location>
        <begin position="6"/>
        <end position="26"/>
    </location>
</feature>
<dbReference type="InterPro" id="IPR045584">
    <property type="entry name" value="Pilin-like"/>
</dbReference>
<name>F2LWI7_HIPMA</name>
<dbReference type="HOGENOM" id="CLU_098637_3_2_7"/>
<organism evidence="2 3">
    <name type="scientific">Hippea maritima (strain ATCC 700847 / DSM 10411 / MH2)</name>
    <dbReference type="NCBI Taxonomy" id="760142"/>
    <lineage>
        <taxon>Bacteria</taxon>
        <taxon>Pseudomonadati</taxon>
        <taxon>Campylobacterota</taxon>
        <taxon>Desulfurellia</taxon>
        <taxon>Desulfurellales</taxon>
        <taxon>Hippeaceae</taxon>
        <taxon>Hippea</taxon>
    </lineage>
</organism>
<dbReference type="SUPFAM" id="SSF54523">
    <property type="entry name" value="Pili subunits"/>
    <property type="match status" value="1"/>
</dbReference>
<dbReference type="EMBL" id="CP002606">
    <property type="protein sequence ID" value="AEA34096.1"/>
    <property type="molecule type" value="Genomic_DNA"/>
</dbReference>